<name>K4KKH7_SIMAS</name>
<dbReference type="InterPro" id="IPR022643">
    <property type="entry name" value="De-COase2_C"/>
</dbReference>
<comment type="catalytic activity">
    <reaction evidence="5 8">
        <text>meso-2,6-diaminopimelate + H(+) = L-lysine + CO2</text>
        <dbReference type="Rhea" id="RHEA:15101"/>
        <dbReference type="ChEBI" id="CHEBI:15378"/>
        <dbReference type="ChEBI" id="CHEBI:16526"/>
        <dbReference type="ChEBI" id="CHEBI:32551"/>
        <dbReference type="ChEBI" id="CHEBI:57791"/>
        <dbReference type="EC" id="4.1.1.20"/>
    </reaction>
</comment>
<feature type="domain" description="Orn/DAP/Arg decarboxylase 2 N-terminal" evidence="10">
    <location>
        <begin position="34"/>
        <end position="278"/>
    </location>
</feature>
<comment type="pathway">
    <text evidence="5 8">Amino-acid biosynthesis; L-lysine biosynthesis via DAP pathway; L-lysine from DL-2,6-diaminopimelate: step 1/1.</text>
</comment>
<dbReference type="HOGENOM" id="CLU_026444_0_0_6"/>
<dbReference type="Gene3D" id="2.40.37.10">
    <property type="entry name" value="Lyase, Ornithine Decarboxylase, Chain A, domain 1"/>
    <property type="match status" value="1"/>
</dbReference>
<dbReference type="PROSITE" id="PS00878">
    <property type="entry name" value="ODR_DC_2_1"/>
    <property type="match status" value="1"/>
</dbReference>
<dbReference type="EMBL" id="CP003746">
    <property type="protein sequence ID" value="AFU98710.1"/>
    <property type="molecule type" value="Genomic_DNA"/>
</dbReference>
<reference evidence="11 12" key="1">
    <citation type="journal article" date="2013" name="Genome Announc.">
        <title>Complete genome sequence of Simiduia agarivorans SA1(T), a marine bacterium able to degrade a variety of polysaccharides.</title>
        <authorList>
            <person name="Lin S.Y."/>
            <person name="Shieh W.Y."/>
            <person name="Chen J.S."/>
            <person name="Tang S.L."/>
        </authorList>
    </citation>
    <scope>NUCLEOTIDE SEQUENCE [LARGE SCALE GENOMIC DNA]</scope>
    <source>
        <strain evidence="12">DSM 21679 / JCM 13881 / BCRC 17597 / SA1</strain>
    </source>
</reference>
<comment type="cofactor">
    <cofactor evidence="1 5 7 8">
        <name>pyridoxal 5'-phosphate</name>
        <dbReference type="ChEBI" id="CHEBI:597326"/>
    </cofactor>
</comment>
<organism evidence="11 12">
    <name type="scientific">Simiduia agarivorans (strain DSM 21679 / JCM 13881 / BCRC 17597 / SA1)</name>
    <dbReference type="NCBI Taxonomy" id="1117647"/>
    <lineage>
        <taxon>Bacteria</taxon>
        <taxon>Pseudomonadati</taxon>
        <taxon>Pseudomonadota</taxon>
        <taxon>Gammaproteobacteria</taxon>
        <taxon>Cellvibrionales</taxon>
        <taxon>Cellvibrionaceae</taxon>
        <taxon>Simiduia</taxon>
    </lineage>
</organism>
<keyword evidence="2 5" id="KW-0210">Decarboxylase</keyword>
<dbReference type="InterPro" id="IPR022644">
    <property type="entry name" value="De-COase2_N"/>
</dbReference>
<keyword evidence="5" id="KW-0028">Amino-acid biosynthesis</keyword>
<protein>
    <recommendedName>
        <fullName evidence="5 6">Diaminopimelate decarboxylase</fullName>
        <shortName evidence="5">DAP decarboxylase</shortName>
        <shortName evidence="5">DAPDC</shortName>
        <ecNumber evidence="5 6">4.1.1.20</ecNumber>
    </recommendedName>
</protein>
<dbReference type="AlphaFoldDB" id="K4KKH7"/>
<keyword evidence="5 8" id="KW-0457">Lysine biosynthesis</keyword>
<sequence length="416" mass="44896">MNFAVRINPASLDRQALYQAIADQVGTPAFVYDLDKISQHYRDYANALGDGNLLCYAVKANSNLSVLRHLVALGAGFDIVSGGELLRVVRAGGNPAKVVFSGVGKSDAEIRLALDMGIKCFNVESESELRRISRQAVDLGKVAPISIRVNPDVDAQTHPYIATGMKDNKFGIAMDQALACYTLATELSNLRIVGVDCHIGSQLTQLAPFADAFERVLALVDQLAEQGIHLNHVDMGGGLGIAYGNENLPDKASYLALFRETLAARGLQLIIEPGRSLVGDAGVLITEVLCIKDTAEKRFVVLDTAMNDNLRPALYGAKHRISVLQSGCTEPARACELVGPVCESADVIARDQKLALDEGDLLLVHDVGAYGFAMSSNYNARPRAAEVVIAGEAYTVARERESFNDMLKGETLYWNQ</sequence>
<dbReference type="FunFam" id="3.20.20.10:FF:000003">
    <property type="entry name" value="Diaminopimelate decarboxylase"/>
    <property type="match status" value="1"/>
</dbReference>
<dbReference type="PRINTS" id="PR01179">
    <property type="entry name" value="ODADCRBXLASE"/>
</dbReference>
<evidence type="ECO:0000256" key="1">
    <source>
        <dbReference type="ARBA" id="ARBA00001933"/>
    </source>
</evidence>
<evidence type="ECO:0000256" key="8">
    <source>
        <dbReference type="RuleBase" id="RU003738"/>
    </source>
</evidence>
<dbReference type="Pfam" id="PF00278">
    <property type="entry name" value="Orn_DAP_Arg_deC"/>
    <property type="match status" value="1"/>
</dbReference>
<feature type="modified residue" description="N6-(pyridoxal phosphate)lysine" evidence="5 7">
    <location>
        <position position="59"/>
    </location>
</feature>
<accession>K4KKH7</accession>
<dbReference type="SUPFAM" id="SSF50621">
    <property type="entry name" value="Alanine racemase C-terminal domain-like"/>
    <property type="match status" value="1"/>
</dbReference>
<dbReference type="PANTHER" id="PTHR43727:SF2">
    <property type="entry name" value="GROUP IV DECARBOXYLASE"/>
    <property type="match status" value="1"/>
</dbReference>
<feature type="binding site" evidence="5">
    <location>
        <position position="275"/>
    </location>
    <ligand>
        <name>substrate</name>
    </ligand>
</feature>
<dbReference type="UniPathway" id="UPA00034">
    <property type="reaction ID" value="UER00027"/>
</dbReference>
<evidence type="ECO:0000313" key="11">
    <source>
        <dbReference type="EMBL" id="AFU98710.1"/>
    </source>
</evidence>
<dbReference type="PROSITE" id="PS00879">
    <property type="entry name" value="ODR_DC_2_2"/>
    <property type="match status" value="1"/>
</dbReference>
<evidence type="ECO:0000259" key="9">
    <source>
        <dbReference type="Pfam" id="PF00278"/>
    </source>
</evidence>
<dbReference type="Pfam" id="PF02784">
    <property type="entry name" value="Orn_Arg_deC_N"/>
    <property type="match status" value="1"/>
</dbReference>
<dbReference type="HAMAP" id="MF_02120">
    <property type="entry name" value="LysA"/>
    <property type="match status" value="1"/>
</dbReference>
<feature type="binding site" evidence="5">
    <location>
        <position position="315"/>
    </location>
    <ligand>
        <name>substrate</name>
    </ligand>
</feature>
<dbReference type="eggNOG" id="COG0019">
    <property type="taxonomic scope" value="Bacteria"/>
</dbReference>
<dbReference type="InterPro" id="IPR029066">
    <property type="entry name" value="PLP-binding_barrel"/>
</dbReference>
<dbReference type="PANTHER" id="PTHR43727">
    <property type="entry name" value="DIAMINOPIMELATE DECARBOXYLASE"/>
    <property type="match status" value="1"/>
</dbReference>
<keyword evidence="12" id="KW-1185">Reference proteome</keyword>
<dbReference type="EC" id="4.1.1.20" evidence="5 6"/>
<proteinExistence type="inferred from homology"/>
<dbReference type="RefSeq" id="WP_015046883.1">
    <property type="nucleotide sequence ID" value="NC_018868.3"/>
</dbReference>
<feature type="domain" description="Orn/DAP/Arg decarboxylase 2 C-terminal" evidence="9">
    <location>
        <begin position="30"/>
        <end position="368"/>
    </location>
</feature>
<dbReference type="InterPro" id="IPR000183">
    <property type="entry name" value="Orn/DAP/Arg_de-COase"/>
</dbReference>
<dbReference type="InterPro" id="IPR002986">
    <property type="entry name" value="DAP_deCOOHase_LysA"/>
</dbReference>
<feature type="binding site" evidence="5">
    <location>
        <position position="311"/>
    </location>
    <ligand>
        <name>substrate</name>
    </ligand>
</feature>
<comment type="similarity">
    <text evidence="5">Belongs to the Orn/Lys/Arg decarboxylase class-II family. LysA subfamily.</text>
</comment>
<keyword evidence="4 5" id="KW-0456">Lyase</keyword>
<dbReference type="InterPro" id="IPR022657">
    <property type="entry name" value="De-COase2_CS"/>
</dbReference>
<dbReference type="NCBIfam" id="TIGR01048">
    <property type="entry name" value="lysA"/>
    <property type="match status" value="1"/>
</dbReference>
<dbReference type="STRING" id="1117647.M5M_07595"/>
<dbReference type="GO" id="GO:0030170">
    <property type="term" value="F:pyridoxal phosphate binding"/>
    <property type="evidence" value="ECO:0007669"/>
    <property type="project" value="UniProtKB-UniRule"/>
</dbReference>
<evidence type="ECO:0000256" key="3">
    <source>
        <dbReference type="ARBA" id="ARBA00022898"/>
    </source>
</evidence>
<dbReference type="GO" id="GO:0008836">
    <property type="term" value="F:diaminopimelate decarboxylase activity"/>
    <property type="evidence" value="ECO:0007669"/>
    <property type="project" value="UniProtKB-UniRule"/>
</dbReference>
<dbReference type="CDD" id="cd06828">
    <property type="entry name" value="PLPDE_III_DapDC"/>
    <property type="match status" value="1"/>
</dbReference>
<dbReference type="GO" id="GO:0009089">
    <property type="term" value="P:lysine biosynthetic process via diaminopimelate"/>
    <property type="evidence" value="ECO:0007669"/>
    <property type="project" value="UniProtKB-UniRule"/>
</dbReference>
<gene>
    <name evidence="5" type="primary">lysA</name>
    <name evidence="11" type="ordered locus">M5M_07595</name>
</gene>
<evidence type="ECO:0000256" key="2">
    <source>
        <dbReference type="ARBA" id="ARBA00022793"/>
    </source>
</evidence>
<dbReference type="Gene3D" id="3.20.20.10">
    <property type="entry name" value="Alanine racemase"/>
    <property type="match status" value="1"/>
</dbReference>
<dbReference type="InterPro" id="IPR022653">
    <property type="entry name" value="De-COase2_pyr-phos_BS"/>
</dbReference>
<feature type="binding site" evidence="5">
    <location>
        <begin position="272"/>
        <end position="275"/>
    </location>
    <ligand>
        <name>pyridoxal 5'-phosphate</name>
        <dbReference type="ChEBI" id="CHEBI:597326"/>
    </ligand>
</feature>
<keyword evidence="3 5" id="KW-0663">Pyridoxal phosphate</keyword>
<feature type="binding site" evidence="5">
    <location>
        <position position="238"/>
    </location>
    <ligand>
        <name>pyridoxal 5'-phosphate</name>
        <dbReference type="ChEBI" id="CHEBI:597326"/>
    </ligand>
</feature>
<evidence type="ECO:0000256" key="7">
    <source>
        <dbReference type="PIRSR" id="PIRSR600183-50"/>
    </source>
</evidence>
<dbReference type="SUPFAM" id="SSF51419">
    <property type="entry name" value="PLP-binding barrel"/>
    <property type="match status" value="1"/>
</dbReference>
<dbReference type="PRINTS" id="PR01181">
    <property type="entry name" value="DAPDCRBXLASE"/>
</dbReference>
<feature type="binding site" evidence="5">
    <location>
        <position position="370"/>
    </location>
    <ligand>
        <name>substrate</name>
    </ligand>
</feature>
<feature type="binding site" evidence="5">
    <location>
        <position position="370"/>
    </location>
    <ligand>
        <name>pyridoxal 5'-phosphate</name>
        <dbReference type="ChEBI" id="CHEBI:597326"/>
    </ligand>
</feature>
<evidence type="ECO:0000256" key="4">
    <source>
        <dbReference type="ARBA" id="ARBA00023239"/>
    </source>
</evidence>
<dbReference type="InterPro" id="IPR009006">
    <property type="entry name" value="Ala_racemase/Decarboxylase_C"/>
</dbReference>
<evidence type="ECO:0000256" key="5">
    <source>
        <dbReference type="HAMAP-Rule" id="MF_02120"/>
    </source>
</evidence>
<feature type="active site" description="Proton donor" evidence="7">
    <location>
        <position position="342"/>
    </location>
</feature>
<evidence type="ECO:0000313" key="12">
    <source>
        <dbReference type="Proteomes" id="UP000000466"/>
    </source>
</evidence>
<feature type="binding site" evidence="5">
    <location>
        <position position="343"/>
    </location>
    <ligand>
        <name>substrate</name>
    </ligand>
</feature>
<evidence type="ECO:0000256" key="6">
    <source>
        <dbReference type="NCBIfam" id="TIGR01048"/>
    </source>
</evidence>
<comment type="subunit">
    <text evidence="5">Homodimer.</text>
</comment>
<dbReference type="KEGG" id="saga:M5M_07595"/>
<evidence type="ECO:0000259" key="10">
    <source>
        <dbReference type="Pfam" id="PF02784"/>
    </source>
</evidence>
<dbReference type="Proteomes" id="UP000000466">
    <property type="component" value="Chromosome"/>
</dbReference>
<dbReference type="OrthoDB" id="9802241at2"/>
<comment type="function">
    <text evidence="5">Specifically catalyzes the decarboxylation of meso-diaminopimelate (meso-DAP) to L-lysine.</text>
</comment>